<dbReference type="Proteomes" id="UP000015241">
    <property type="component" value="Unassembled WGS sequence"/>
</dbReference>
<keyword evidence="3" id="KW-1185">Reference proteome</keyword>
<organism evidence="2 3">
    <name type="scientific">Fomitopsis schrenkii</name>
    <name type="common">Brown rot fungus</name>
    <dbReference type="NCBI Taxonomy" id="2126942"/>
    <lineage>
        <taxon>Eukaryota</taxon>
        <taxon>Fungi</taxon>
        <taxon>Dikarya</taxon>
        <taxon>Basidiomycota</taxon>
        <taxon>Agaricomycotina</taxon>
        <taxon>Agaricomycetes</taxon>
        <taxon>Polyporales</taxon>
        <taxon>Fomitopsis</taxon>
    </lineage>
</organism>
<proteinExistence type="predicted"/>
<feature type="region of interest" description="Disordered" evidence="1">
    <location>
        <begin position="1"/>
        <end position="84"/>
    </location>
</feature>
<dbReference type="AlphaFoldDB" id="S8E907"/>
<reference evidence="2 3" key="1">
    <citation type="journal article" date="2012" name="Science">
        <title>The Paleozoic origin of enzymatic lignin decomposition reconstructed from 31 fungal genomes.</title>
        <authorList>
            <person name="Floudas D."/>
            <person name="Binder M."/>
            <person name="Riley R."/>
            <person name="Barry K."/>
            <person name="Blanchette R.A."/>
            <person name="Henrissat B."/>
            <person name="Martinez A.T."/>
            <person name="Otillar R."/>
            <person name="Spatafora J.W."/>
            <person name="Yadav J.S."/>
            <person name="Aerts A."/>
            <person name="Benoit I."/>
            <person name="Boyd A."/>
            <person name="Carlson A."/>
            <person name="Copeland A."/>
            <person name="Coutinho P.M."/>
            <person name="de Vries R.P."/>
            <person name="Ferreira P."/>
            <person name="Findley K."/>
            <person name="Foster B."/>
            <person name="Gaskell J."/>
            <person name="Glotzer D."/>
            <person name="Gorecki P."/>
            <person name="Heitman J."/>
            <person name="Hesse C."/>
            <person name="Hori C."/>
            <person name="Igarashi K."/>
            <person name="Jurgens J.A."/>
            <person name="Kallen N."/>
            <person name="Kersten P."/>
            <person name="Kohler A."/>
            <person name="Kuees U."/>
            <person name="Kumar T.K.A."/>
            <person name="Kuo A."/>
            <person name="LaButti K."/>
            <person name="Larrondo L.F."/>
            <person name="Lindquist E."/>
            <person name="Ling A."/>
            <person name="Lombard V."/>
            <person name="Lucas S."/>
            <person name="Lundell T."/>
            <person name="Martin R."/>
            <person name="McLaughlin D.J."/>
            <person name="Morgenstern I."/>
            <person name="Morin E."/>
            <person name="Murat C."/>
            <person name="Nagy L.G."/>
            <person name="Nolan M."/>
            <person name="Ohm R.A."/>
            <person name="Patyshakuliyeva A."/>
            <person name="Rokas A."/>
            <person name="Ruiz-Duenas F.J."/>
            <person name="Sabat G."/>
            <person name="Salamov A."/>
            <person name="Samejima M."/>
            <person name="Schmutz J."/>
            <person name="Slot J.C."/>
            <person name="St John F."/>
            <person name="Stenlid J."/>
            <person name="Sun H."/>
            <person name="Sun S."/>
            <person name="Syed K."/>
            <person name="Tsang A."/>
            <person name="Wiebenga A."/>
            <person name="Young D."/>
            <person name="Pisabarro A."/>
            <person name="Eastwood D.C."/>
            <person name="Martin F."/>
            <person name="Cullen D."/>
            <person name="Grigoriev I.V."/>
            <person name="Hibbett D.S."/>
        </authorList>
    </citation>
    <scope>NUCLEOTIDE SEQUENCE</scope>
    <source>
        <strain evidence="3">FP-58527</strain>
    </source>
</reference>
<accession>S8E907</accession>
<evidence type="ECO:0000313" key="3">
    <source>
        <dbReference type="Proteomes" id="UP000015241"/>
    </source>
</evidence>
<gene>
    <name evidence="2" type="ORF">FOMPIDRAFT_1050370</name>
</gene>
<sequence>MALDSSSGMLRNSTRSATSREEAPAQQEEQHVRMTVLARVDTVGPAGNVEGTDGLRGGGPRPRARKGDQRRTGPLRRRSKGDPLTEWCERKVVRPGIVD</sequence>
<evidence type="ECO:0000256" key="1">
    <source>
        <dbReference type="SAM" id="MobiDB-lite"/>
    </source>
</evidence>
<evidence type="ECO:0000313" key="2">
    <source>
        <dbReference type="EMBL" id="EPS99803.1"/>
    </source>
</evidence>
<protein>
    <submittedName>
        <fullName evidence="2">Uncharacterized protein</fullName>
    </submittedName>
</protein>
<dbReference type="InParanoid" id="S8E907"/>
<feature type="compositionally biased region" description="Basic and acidic residues" evidence="1">
    <location>
        <begin position="18"/>
        <end position="32"/>
    </location>
</feature>
<dbReference type="EMBL" id="KE504154">
    <property type="protein sequence ID" value="EPS99803.1"/>
    <property type="molecule type" value="Genomic_DNA"/>
</dbReference>
<name>S8E907_FOMSC</name>
<feature type="compositionally biased region" description="Polar residues" evidence="1">
    <location>
        <begin position="1"/>
        <end position="17"/>
    </location>
</feature>
<dbReference type="HOGENOM" id="CLU_2320420_0_0_1"/>